<feature type="repeat" description="ANK" evidence="3">
    <location>
        <begin position="142"/>
        <end position="174"/>
    </location>
</feature>
<dbReference type="RefSeq" id="XP_029647861.1">
    <property type="nucleotide sequence ID" value="XM_029792001.2"/>
</dbReference>
<dbReference type="PANTHER" id="PTHR24173">
    <property type="entry name" value="ANKYRIN REPEAT CONTAINING"/>
    <property type="match status" value="1"/>
</dbReference>
<dbReference type="SMART" id="SM00248">
    <property type="entry name" value="ANK"/>
    <property type="match status" value="8"/>
</dbReference>
<dbReference type="Pfam" id="PF12796">
    <property type="entry name" value="Ank_2"/>
    <property type="match status" value="2"/>
</dbReference>
<feature type="repeat" description="ANK" evidence="3">
    <location>
        <begin position="214"/>
        <end position="246"/>
    </location>
</feature>
<proteinExistence type="predicted"/>
<dbReference type="KEGG" id="osn:115221778"/>
<keyword evidence="4" id="KW-1185">Reference proteome</keyword>
<keyword evidence="1" id="KW-0677">Repeat</keyword>
<dbReference type="PROSITE" id="PS50088">
    <property type="entry name" value="ANK_REPEAT"/>
    <property type="match status" value="4"/>
</dbReference>
<dbReference type="AlphaFoldDB" id="A0A6P7TE94"/>
<dbReference type="PANTHER" id="PTHR24173:SF74">
    <property type="entry name" value="ANKYRIN REPEAT DOMAIN-CONTAINING PROTEIN 16"/>
    <property type="match status" value="1"/>
</dbReference>
<dbReference type="PRINTS" id="PR01415">
    <property type="entry name" value="ANKYRIN"/>
</dbReference>
<keyword evidence="2 3" id="KW-0040">ANK repeat</keyword>
<dbReference type="InterPro" id="IPR002110">
    <property type="entry name" value="Ankyrin_rpt"/>
</dbReference>
<sequence length="566" mass="63441">MDFSEAYADTCSTIGAAARVGDVCALQTLLTQGRPVDVRDNRGWEPLHEAAFWNNTGCLQVLLHRGKVDVNVQSFAGETPLLLAARKGHYQCVSALLHCGADPNLTTPEGLSPLWEAVTARSFPCVNLLVDKGADIENKNYTQATSLHQAVDLNAVQIVNFLLKAGANIDVVDENLLTPLFMAAQRGNYECLKLLLEKSVEEGKSHLVDASAFDNATPLLVAAQQGHTSCVELLISYHANPNLFTSDPEPVCPLQSAIVCNTLECVKLLYKVTKIEEIHKKCFSEWFPLPLSLDFSHQSILQFLLLDDVSTDITVTYQLSSGRVYPRTVPLLSYAVLECSDVQCIEILLQYGFPVNDPRENLMPPIMAAFETMREECLKLFWKYGAKSNIYHPNVFGNFTVLYAIHNDLMTQSVHTSTFIGKFLLLLLRQKVEVRSCLVFQRQPSAESLTVQSIASLLCFHRLHFMHFDIIFNLLIFKSGALTNLNESFATYFEDTEWQSVKQTCKNCNTLSHLSRLKLIHVLRNQNTYNKDFINSMALPSAVQDMLLLEDTGKLQSYLTDIFDLK</sequence>
<accession>A0A6P7TE94</accession>
<feature type="repeat" description="ANK" evidence="3">
    <location>
        <begin position="76"/>
        <end position="108"/>
    </location>
</feature>
<name>A0A6P7TE94_9MOLL</name>
<dbReference type="Proteomes" id="UP000515154">
    <property type="component" value="Linkage group LG18"/>
</dbReference>
<dbReference type="Pfam" id="PF00023">
    <property type="entry name" value="Ank"/>
    <property type="match status" value="1"/>
</dbReference>
<evidence type="ECO:0000256" key="2">
    <source>
        <dbReference type="ARBA" id="ARBA00023043"/>
    </source>
</evidence>
<feature type="repeat" description="ANK" evidence="3">
    <location>
        <begin position="109"/>
        <end position="141"/>
    </location>
</feature>
<protein>
    <submittedName>
        <fullName evidence="5">Ankyrin repeat and SOCS box protein 3</fullName>
    </submittedName>
</protein>
<evidence type="ECO:0000313" key="4">
    <source>
        <dbReference type="Proteomes" id="UP000515154"/>
    </source>
</evidence>
<dbReference type="InterPro" id="IPR036770">
    <property type="entry name" value="Ankyrin_rpt-contain_sf"/>
</dbReference>
<reference evidence="5" key="1">
    <citation type="submission" date="2025-08" db="UniProtKB">
        <authorList>
            <consortium name="RefSeq"/>
        </authorList>
    </citation>
    <scope>IDENTIFICATION</scope>
</reference>
<dbReference type="PROSITE" id="PS50297">
    <property type="entry name" value="ANK_REP_REGION"/>
    <property type="match status" value="4"/>
</dbReference>
<organism evidence="4 5">
    <name type="scientific">Octopus sinensis</name>
    <name type="common">East Asian common octopus</name>
    <dbReference type="NCBI Taxonomy" id="2607531"/>
    <lineage>
        <taxon>Eukaryota</taxon>
        <taxon>Metazoa</taxon>
        <taxon>Spiralia</taxon>
        <taxon>Lophotrochozoa</taxon>
        <taxon>Mollusca</taxon>
        <taxon>Cephalopoda</taxon>
        <taxon>Coleoidea</taxon>
        <taxon>Octopodiformes</taxon>
        <taxon>Octopoda</taxon>
        <taxon>Incirrata</taxon>
        <taxon>Octopodidae</taxon>
        <taxon>Octopus</taxon>
    </lineage>
</organism>
<gene>
    <name evidence="5" type="primary">LOC115221778</name>
</gene>
<evidence type="ECO:0000256" key="1">
    <source>
        <dbReference type="ARBA" id="ARBA00022737"/>
    </source>
</evidence>
<evidence type="ECO:0000256" key="3">
    <source>
        <dbReference type="PROSITE-ProRule" id="PRU00023"/>
    </source>
</evidence>
<evidence type="ECO:0000313" key="5">
    <source>
        <dbReference type="RefSeq" id="XP_029647861.1"/>
    </source>
</evidence>
<dbReference type="Gene3D" id="1.25.40.20">
    <property type="entry name" value="Ankyrin repeat-containing domain"/>
    <property type="match status" value="3"/>
</dbReference>
<dbReference type="SUPFAM" id="SSF48403">
    <property type="entry name" value="Ankyrin repeat"/>
    <property type="match status" value="2"/>
</dbReference>